<sequence length="185" mass="20643">MQRMTILAAFAAVCLALLSEIATAGPAQDRLEKLRVEADERSAANDVAKGEIEMIEYRRTLMGRPGLILYVVFFNDVGQPVDYFVTAGKCTSSTKRLTKSWRFKQGQVGVNDKGEARYGDFVLPRPDLDGVHGSSDHYIFCRTVDGKYKQWSGKYYASDAPIEITIKPLAVEFKKDGTNGIQKQH</sequence>
<evidence type="ECO:0008006" key="4">
    <source>
        <dbReference type="Google" id="ProtNLM"/>
    </source>
</evidence>
<dbReference type="EMBL" id="LCQW01000029">
    <property type="protein sequence ID" value="KKW23058.1"/>
    <property type="molecule type" value="Genomic_DNA"/>
</dbReference>
<dbReference type="AlphaFoldDB" id="A0A0G1WW06"/>
<reference evidence="2 3" key="1">
    <citation type="journal article" date="2015" name="Nature">
        <title>rRNA introns, odd ribosomes, and small enigmatic genomes across a large radiation of phyla.</title>
        <authorList>
            <person name="Brown C.T."/>
            <person name="Hug L.A."/>
            <person name="Thomas B.C."/>
            <person name="Sharon I."/>
            <person name="Castelle C.J."/>
            <person name="Singh A."/>
            <person name="Wilkins M.J."/>
            <person name="Williams K.H."/>
            <person name="Banfield J.F."/>
        </authorList>
    </citation>
    <scope>NUCLEOTIDE SEQUENCE [LARGE SCALE GENOMIC DNA]</scope>
</reference>
<gene>
    <name evidence="2" type="ORF">UY67_C0029G0018</name>
</gene>
<accession>A0A0G1WW06</accession>
<evidence type="ECO:0000313" key="2">
    <source>
        <dbReference type="EMBL" id="KKW23058.1"/>
    </source>
</evidence>
<feature type="signal peptide" evidence="1">
    <location>
        <begin position="1"/>
        <end position="24"/>
    </location>
</feature>
<organism evidence="2 3">
    <name type="scientific">Candidatus Kaiserbacteria bacterium GW2011_GWA2_52_12</name>
    <dbReference type="NCBI Taxonomy" id="1618671"/>
    <lineage>
        <taxon>Bacteria</taxon>
        <taxon>Candidatus Kaiseribacteriota</taxon>
    </lineage>
</organism>
<dbReference type="STRING" id="1618671.UY67_C0029G0018"/>
<dbReference type="Proteomes" id="UP000034273">
    <property type="component" value="Unassembled WGS sequence"/>
</dbReference>
<keyword evidence="1" id="KW-0732">Signal</keyword>
<name>A0A0G1WW06_9BACT</name>
<proteinExistence type="predicted"/>
<feature type="chain" id="PRO_5002540710" description="Lipoprotein" evidence="1">
    <location>
        <begin position="25"/>
        <end position="185"/>
    </location>
</feature>
<evidence type="ECO:0000256" key="1">
    <source>
        <dbReference type="SAM" id="SignalP"/>
    </source>
</evidence>
<evidence type="ECO:0000313" key="3">
    <source>
        <dbReference type="Proteomes" id="UP000034273"/>
    </source>
</evidence>
<protein>
    <recommendedName>
        <fullName evidence="4">Lipoprotein</fullName>
    </recommendedName>
</protein>
<comment type="caution">
    <text evidence="2">The sequence shown here is derived from an EMBL/GenBank/DDBJ whole genome shotgun (WGS) entry which is preliminary data.</text>
</comment>